<dbReference type="InterPro" id="IPR005822">
    <property type="entry name" value="Ribosomal_uL13"/>
</dbReference>
<dbReference type="InterPro" id="IPR023563">
    <property type="entry name" value="Ribosomal_uL13_CS"/>
</dbReference>
<dbReference type="FunFam" id="3.90.1180.10:FF:000001">
    <property type="entry name" value="50S ribosomal protein L13"/>
    <property type="match status" value="1"/>
</dbReference>
<accession>A0A023HR74</accession>
<dbReference type="PANTHER" id="PTHR11545:SF2">
    <property type="entry name" value="LARGE RIBOSOMAL SUBUNIT PROTEIN UL13M"/>
    <property type="match status" value="1"/>
</dbReference>
<evidence type="ECO:0000256" key="6">
    <source>
        <dbReference type="RuleBase" id="RU003877"/>
    </source>
</evidence>
<protein>
    <recommendedName>
        <fullName evidence="4">Large ribosomal subunit protein uL13c</fullName>
    </recommendedName>
    <alternativeName>
        <fullName evidence="5">50S ribosomal protein L13, chloroplastic</fullName>
    </alternativeName>
</protein>
<keyword evidence="2 6" id="KW-0689">Ribosomal protein</keyword>
<dbReference type="EMBL" id="KJ776834">
    <property type="protein sequence ID" value="AIA20902.1"/>
    <property type="molecule type" value="Genomic_DNA"/>
</dbReference>
<dbReference type="SUPFAM" id="SSF52161">
    <property type="entry name" value="Ribosomal protein L13"/>
    <property type="match status" value="1"/>
</dbReference>
<dbReference type="GO" id="GO:0022625">
    <property type="term" value="C:cytosolic large ribosomal subunit"/>
    <property type="evidence" value="ECO:0007669"/>
    <property type="project" value="TreeGrafter"/>
</dbReference>
<dbReference type="EMBL" id="KC904971">
    <property type="protein sequence ID" value="AGQ17109.1"/>
    <property type="molecule type" value="Genomic_DNA"/>
</dbReference>
<dbReference type="EMBL" id="KJ776835">
    <property type="protein sequence ID" value="AIA21111.1"/>
    <property type="molecule type" value="Genomic_DNA"/>
</dbReference>
<evidence type="ECO:0000256" key="5">
    <source>
        <dbReference type="ARBA" id="ARBA00077140"/>
    </source>
</evidence>
<dbReference type="InterPro" id="IPR005823">
    <property type="entry name" value="Ribosomal_uL13_bac-type"/>
</dbReference>
<dbReference type="EMBL" id="KJ776831">
    <property type="protein sequence ID" value="AIA20275.1"/>
    <property type="molecule type" value="Genomic_DNA"/>
</dbReference>
<evidence type="ECO:0000256" key="3">
    <source>
        <dbReference type="ARBA" id="ARBA00023274"/>
    </source>
</evidence>
<name>A0A023HR74_PYRPE</name>
<dbReference type="Pfam" id="PF00572">
    <property type="entry name" value="Ribosomal_L13"/>
    <property type="match status" value="1"/>
</dbReference>
<evidence type="ECO:0000256" key="2">
    <source>
        <dbReference type="ARBA" id="ARBA00022980"/>
    </source>
</evidence>
<proteinExistence type="inferred from homology"/>
<dbReference type="EMBL" id="KJ776828">
    <property type="protein sequence ID" value="AIA19648.1"/>
    <property type="molecule type" value="Genomic_DNA"/>
</dbReference>
<accession>A0A059SUY7</accession>
<dbReference type="AlphaFoldDB" id="A0A023HR74"/>
<dbReference type="PROSITE" id="PS00783">
    <property type="entry name" value="RIBOSOMAL_L13"/>
    <property type="match status" value="1"/>
</dbReference>
<dbReference type="GeneID" id="19221640"/>
<gene>
    <name evidence="7" type="primary">rpl13</name>
</gene>
<dbReference type="PANTHER" id="PTHR11545">
    <property type="entry name" value="RIBOSOMAL PROTEIN L13"/>
    <property type="match status" value="1"/>
</dbReference>
<dbReference type="HAMAP" id="MF_01366">
    <property type="entry name" value="Ribosomal_uL13"/>
    <property type="match status" value="1"/>
</dbReference>
<dbReference type="EMBL" id="KJ776832">
    <property type="protein sequence ID" value="AIA20484.1"/>
    <property type="molecule type" value="Genomic_DNA"/>
</dbReference>
<evidence type="ECO:0000313" key="7">
    <source>
        <dbReference type="EMBL" id="AGQ17109.1"/>
    </source>
</evidence>
<dbReference type="EMBL" id="KJ776827">
    <property type="protein sequence ID" value="AIA19439.1"/>
    <property type="molecule type" value="Genomic_DNA"/>
</dbReference>
<keyword evidence="7" id="KW-0934">Plastid</keyword>
<dbReference type="GO" id="GO:0006412">
    <property type="term" value="P:translation"/>
    <property type="evidence" value="ECO:0007669"/>
    <property type="project" value="InterPro"/>
</dbReference>
<sequence length="142" mass="16036">MNKTQAPSLNGNSKWYIIDAKNQTLGRMSTHISNILRGKNKPSYTPYLDTGDYVIVINSSEVYVSGNKTNQKLYRRHSGQPGGLKVETFEQLQTRLPNRIIEKSVKGMLPKGPLGRKLFTKLKVYAGPIHPHIAQKPQEYIV</sequence>
<dbReference type="PIRSF" id="PIRSF002181">
    <property type="entry name" value="Ribosomal_L13"/>
    <property type="match status" value="1"/>
</dbReference>
<dbReference type="GO" id="GO:0003729">
    <property type="term" value="F:mRNA binding"/>
    <property type="evidence" value="ECO:0007669"/>
    <property type="project" value="UniProtKB-ARBA"/>
</dbReference>
<dbReference type="EMBL" id="KJ776833">
    <property type="protein sequence ID" value="AIA20693.1"/>
    <property type="molecule type" value="Genomic_DNA"/>
</dbReference>
<organism evidence="7">
    <name type="scientific">Pyropia perforata</name>
    <name type="common">Red alga</name>
    <name type="synonym">Porphyra perforata</name>
    <dbReference type="NCBI Taxonomy" id="182771"/>
    <lineage>
        <taxon>Eukaryota</taxon>
        <taxon>Rhodophyta</taxon>
        <taxon>Bangiophyceae</taxon>
        <taxon>Bangiales</taxon>
        <taxon>Bangiaceae</taxon>
        <taxon>Pyropia</taxon>
    </lineage>
</organism>
<dbReference type="CDD" id="cd00392">
    <property type="entry name" value="Ribosomal_L13"/>
    <property type="match status" value="1"/>
</dbReference>
<dbReference type="EMBL" id="KF515972">
    <property type="protein sequence ID" value="AHB35068.1"/>
    <property type="molecule type" value="Genomic_DNA"/>
</dbReference>
<evidence type="ECO:0000313" key="8">
    <source>
        <dbReference type="EMBL" id="AHB35068.1"/>
    </source>
</evidence>
<dbReference type="GO" id="GO:0003735">
    <property type="term" value="F:structural constituent of ribosome"/>
    <property type="evidence" value="ECO:0007669"/>
    <property type="project" value="InterPro"/>
</dbReference>
<dbReference type="EMBL" id="KJ776829">
    <property type="protein sequence ID" value="AIA19857.1"/>
    <property type="molecule type" value="Genomic_DNA"/>
</dbReference>
<evidence type="ECO:0000256" key="4">
    <source>
        <dbReference type="ARBA" id="ARBA00068945"/>
    </source>
</evidence>
<dbReference type="EMBL" id="KJ776830">
    <property type="protein sequence ID" value="AIA20066.1"/>
    <property type="molecule type" value="Genomic_DNA"/>
</dbReference>
<dbReference type="GO" id="GO:0017148">
    <property type="term" value="P:negative regulation of translation"/>
    <property type="evidence" value="ECO:0007669"/>
    <property type="project" value="TreeGrafter"/>
</dbReference>
<evidence type="ECO:0000256" key="1">
    <source>
        <dbReference type="ARBA" id="ARBA00006227"/>
    </source>
</evidence>
<dbReference type="RefSeq" id="YP_009027574.1">
    <property type="nucleotide sequence ID" value="NC_024050.1"/>
</dbReference>
<dbReference type="EMBL" id="KF515973">
    <property type="protein sequence ID" value="AHB35277.1"/>
    <property type="molecule type" value="Genomic_DNA"/>
</dbReference>
<dbReference type="InterPro" id="IPR036899">
    <property type="entry name" value="Ribosomal_uL13_sf"/>
</dbReference>
<keyword evidence="8" id="KW-0150">Chloroplast</keyword>
<dbReference type="NCBIfam" id="TIGR01066">
    <property type="entry name" value="rplM_bact"/>
    <property type="match status" value="1"/>
</dbReference>
<dbReference type="Gene3D" id="3.90.1180.10">
    <property type="entry name" value="Ribosomal protein L13"/>
    <property type="match status" value="1"/>
</dbReference>
<geneLocation type="plastid" evidence="7"/>
<reference evidence="7" key="1">
    <citation type="journal article" date="2014" name="Sci. Rep.">
        <title>Minimally destructive sampling of type specimens of Pyropia (Bangiales, Rhodophyta) recovers complete plastid and mitochondrial genomes.</title>
        <authorList>
            <person name="Hughey J.R."/>
            <person name="Gabrielson P.W."/>
            <person name="Rohmer L."/>
            <person name="Tortolani J."/>
            <person name="Silva M."/>
            <person name="Miller K.A."/>
            <person name="Young J.D."/>
            <person name="Martell C."/>
            <person name="Ruediger E."/>
        </authorList>
    </citation>
    <scope>NUCLEOTIDE SEQUENCE</scope>
    <source>
        <strain evidence="7">LD 13037</strain>
    </source>
</reference>
<keyword evidence="3 6" id="KW-0687">Ribonucleoprotein</keyword>
<comment type="similarity">
    <text evidence="1 6">Belongs to the universal ribosomal protein uL13 family.</text>
</comment>